<dbReference type="EC" id="2.3.3.14" evidence="3"/>
<evidence type="ECO:0000256" key="3">
    <source>
        <dbReference type="ARBA" id="ARBA00012974"/>
    </source>
</evidence>
<dbReference type="Proteomes" id="UP001642900">
    <property type="component" value="Unassembled WGS sequence"/>
</dbReference>
<organism evidence="8 9">
    <name type="scientific">Allomesorhizobium camelthorni</name>
    <dbReference type="NCBI Taxonomy" id="475069"/>
    <lineage>
        <taxon>Bacteria</taxon>
        <taxon>Pseudomonadati</taxon>
        <taxon>Pseudomonadota</taxon>
        <taxon>Alphaproteobacteria</taxon>
        <taxon>Hyphomicrobiales</taxon>
        <taxon>Phyllobacteriaceae</taxon>
        <taxon>Allomesorhizobium</taxon>
    </lineage>
</organism>
<comment type="caution">
    <text evidence="8">The sequence shown here is derived from an EMBL/GenBank/DDBJ whole genome shotgun (WGS) entry which is preliminary data.</text>
</comment>
<keyword evidence="9" id="KW-1185">Reference proteome</keyword>
<name>A0A6G4WGL0_9HYPH</name>
<dbReference type="GO" id="GO:0004410">
    <property type="term" value="F:homocitrate synthase activity"/>
    <property type="evidence" value="ECO:0007669"/>
    <property type="project" value="UniProtKB-EC"/>
</dbReference>
<evidence type="ECO:0000256" key="2">
    <source>
        <dbReference type="ARBA" id="ARBA00006154"/>
    </source>
</evidence>
<protein>
    <recommendedName>
        <fullName evidence="4">Homocitrate synthase</fullName>
        <ecNumber evidence="3">2.3.3.14</ecNumber>
    </recommendedName>
</protein>
<evidence type="ECO:0000259" key="7">
    <source>
        <dbReference type="Pfam" id="PF00682"/>
    </source>
</evidence>
<evidence type="ECO:0000256" key="6">
    <source>
        <dbReference type="ARBA" id="ARBA00048019"/>
    </source>
</evidence>
<proteinExistence type="inferred from homology"/>
<evidence type="ECO:0000313" key="8">
    <source>
        <dbReference type="EMBL" id="NGO53333.1"/>
    </source>
</evidence>
<reference evidence="8 9" key="1">
    <citation type="submission" date="2020-02" db="EMBL/GenBank/DDBJ databases">
        <title>Genome sequence of strain CCNWXJ40-4.</title>
        <authorList>
            <person name="Gao J."/>
            <person name="Sun J."/>
        </authorList>
    </citation>
    <scope>NUCLEOTIDE SEQUENCE [LARGE SCALE GENOMIC DNA]</scope>
    <source>
        <strain evidence="8 9">CCNWXJ 40-4</strain>
    </source>
</reference>
<dbReference type="InterPro" id="IPR000891">
    <property type="entry name" value="PYR_CT"/>
</dbReference>
<comment type="similarity">
    <text evidence="2">Belongs to the alpha-IPM synthase/homocitrate synthase family.</text>
</comment>
<gene>
    <name evidence="8" type="ORF">G6N73_19550</name>
</gene>
<dbReference type="SUPFAM" id="SSF51569">
    <property type="entry name" value="Aldolase"/>
    <property type="match status" value="1"/>
</dbReference>
<accession>A0A6G4WGL0</accession>
<evidence type="ECO:0000256" key="5">
    <source>
        <dbReference type="ARBA" id="ARBA00022679"/>
    </source>
</evidence>
<evidence type="ECO:0000313" key="9">
    <source>
        <dbReference type="Proteomes" id="UP001642900"/>
    </source>
</evidence>
<feature type="domain" description="Pyruvate carboxyltransferase" evidence="7">
    <location>
        <begin position="7"/>
        <end position="90"/>
    </location>
</feature>
<dbReference type="PANTHER" id="PTHR42880:SF1">
    <property type="entry name" value="ISOPROPYLMALATE_HOMOCITRATE_CITRAMALATE SYNTHASE FAMILY PROTEIN"/>
    <property type="match status" value="1"/>
</dbReference>
<keyword evidence="5" id="KW-0808">Transferase</keyword>
<dbReference type="InterPro" id="IPR013785">
    <property type="entry name" value="Aldolase_TIM"/>
</dbReference>
<comment type="function">
    <text evidence="1">This protein is a Fe-Mo-cofactor biosynthetic component.</text>
</comment>
<dbReference type="RefSeq" id="WP_165030604.1">
    <property type="nucleotide sequence ID" value="NZ_JAAKZF010000030.1"/>
</dbReference>
<comment type="catalytic activity">
    <reaction evidence="6">
        <text>acetyl-CoA + 2-oxoglutarate + H2O = (2R)-homocitrate + CoA + H(+)</text>
        <dbReference type="Rhea" id="RHEA:12929"/>
        <dbReference type="ChEBI" id="CHEBI:15377"/>
        <dbReference type="ChEBI" id="CHEBI:15378"/>
        <dbReference type="ChEBI" id="CHEBI:16810"/>
        <dbReference type="ChEBI" id="CHEBI:57287"/>
        <dbReference type="ChEBI" id="CHEBI:57288"/>
        <dbReference type="ChEBI" id="CHEBI:58884"/>
        <dbReference type="EC" id="2.3.3.14"/>
    </reaction>
</comment>
<dbReference type="Gene3D" id="3.20.20.70">
    <property type="entry name" value="Aldolase class I"/>
    <property type="match status" value="1"/>
</dbReference>
<evidence type="ECO:0000256" key="1">
    <source>
        <dbReference type="ARBA" id="ARBA00003050"/>
    </source>
</evidence>
<dbReference type="EMBL" id="JAAKZF010000030">
    <property type="protein sequence ID" value="NGO53333.1"/>
    <property type="molecule type" value="Genomic_DNA"/>
</dbReference>
<dbReference type="Pfam" id="PF00682">
    <property type="entry name" value="HMGL-like"/>
    <property type="match status" value="1"/>
</dbReference>
<sequence>MNGQVFLNHTTWRDGEQARGVAFTAVELAESLATARRSRVEIGTPVMGADEVEAIRAAVVRRLPVRLTAWCRMAVQDLDAAIESDAIASEVDRIPLLEPRISRLRVSRATNAPDATVSAQGRMQ</sequence>
<dbReference type="PANTHER" id="PTHR42880">
    <property type="entry name" value="HOMOCITRATE SYNTHASE"/>
    <property type="match status" value="1"/>
</dbReference>
<evidence type="ECO:0000256" key="4">
    <source>
        <dbReference type="ARBA" id="ARBA00020735"/>
    </source>
</evidence>
<dbReference type="AlphaFoldDB" id="A0A6G4WGL0"/>